<gene>
    <name evidence="1" type="ORF">K2173_027369</name>
</gene>
<evidence type="ECO:0000313" key="1">
    <source>
        <dbReference type="EMBL" id="KAJ8772192.1"/>
    </source>
</evidence>
<accession>A0AAV8TYT2</accession>
<organism evidence="1 2">
    <name type="scientific">Erythroxylum novogranatense</name>
    <dbReference type="NCBI Taxonomy" id="1862640"/>
    <lineage>
        <taxon>Eukaryota</taxon>
        <taxon>Viridiplantae</taxon>
        <taxon>Streptophyta</taxon>
        <taxon>Embryophyta</taxon>
        <taxon>Tracheophyta</taxon>
        <taxon>Spermatophyta</taxon>
        <taxon>Magnoliopsida</taxon>
        <taxon>eudicotyledons</taxon>
        <taxon>Gunneridae</taxon>
        <taxon>Pentapetalae</taxon>
        <taxon>rosids</taxon>
        <taxon>fabids</taxon>
        <taxon>Malpighiales</taxon>
        <taxon>Erythroxylaceae</taxon>
        <taxon>Erythroxylum</taxon>
    </lineage>
</organism>
<sequence length="84" mass="9732">MSMPWLDPTGRSIVEWATGEPGDPLRISLWLIKSFYVLDLLSCGVRLFNTSPFELVFSYFHNSNLRFVQLGSSEFWLVVSRVKF</sequence>
<comment type="caution">
    <text evidence="1">The sequence shown here is derived from an EMBL/GenBank/DDBJ whole genome shotgun (WGS) entry which is preliminary data.</text>
</comment>
<reference evidence="1 2" key="1">
    <citation type="submission" date="2021-09" db="EMBL/GenBank/DDBJ databases">
        <title>Genomic insights and catalytic innovation underlie evolution of tropane alkaloids biosynthesis.</title>
        <authorList>
            <person name="Wang Y.-J."/>
            <person name="Tian T."/>
            <person name="Huang J.-P."/>
            <person name="Huang S.-X."/>
        </authorList>
    </citation>
    <scope>NUCLEOTIDE SEQUENCE [LARGE SCALE GENOMIC DNA]</scope>
    <source>
        <strain evidence="1">KIB-2018</strain>
        <tissue evidence="1">Leaf</tissue>
    </source>
</reference>
<dbReference type="AlphaFoldDB" id="A0AAV8TYT2"/>
<evidence type="ECO:0000313" key="2">
    <source>
        <dbReference type="Proteomes" id="UP001159364"/>
    </source>
</evidence>
<proteinExistence type="predicted"/>
<dbReference type="Proteomes" id="UP001159364">
    <property type="component" value="Linkage Group LG02"/>
</dbReference>
<dbReference type="EMBL" id="JAIWQS010000002">
    <property type="protein sequence ID" value="KAJ8772192.1"/>
    <property type="molecule type" value="Genomic_DNA"/>
</dbReference>
<name>A0AAV8TYT2_9ROSI</name>
<protein>
    <submittedName>
        <fullName evidence="1">Uncharacterized protein</fullName>
    </submittedName>
</protein>
<keyword evidence="2" id="KW-1185">Reference proteome</keyword>